<feature type="domain" description="Archease" evidence="5">
    <location>
        <begin position="4"/>
        <end position="133"/>
    </location>
</feature>
<evidence type="ECO:0000256" key="3">
    <source>
        <dbReference type="ARBA" id="ARBA00022723"/>
    </source>
</evidence>
<evidence type="ECO:0000259" key="5">
    <source>
        <dbReference type="Pfam" id="PF01951"/>
    </source>
</evidence>
<dbReference type="InterPro" id="IPR036820">
    <property type="entry name" value="Archease_dom_sf"/>
</dbReference>
<sequence>MNDYEIIDTTADTGVNAKGSDSTDLCRNLLRGFYCIAFDKKAYVFNQVEYSNLKTLTFENPEDLIFSLLNEAVYLLYTKNSLIYPVSISGNEVKYSIFKNTEHIETEIKAATKHKLSVKKTGENFEAVVILDL</sequence>
<dbReference type="GO" id="GO:0046872">
    <property type="term" value="F:metal ion binding"/>
    <property type="evidence" value="ECO:0007669"/>
    <property type="project" value="UniProtKB-KW"/>
</dbReference>
<dbReference type="Proteomes" id="UP000262325">
    <property type="component" value="Unassembled WGS sequence"/>
</dbReference>
<proteinExistence type="inferred from homology"/>
<comment type="similarity">
    <text evidence="1">Belongs to the archease family.</text>
</comment>
<comment type="caution">
    <text evidence="6">The sequence shown here is derived from an EMBL/GenBank/DDBJ whole genome shotgun (WGS) entry which is preliminary data.</text>
</comment>
<keyword evidence="4" id="KW-0106">Calcium</keyword>
<protein>
    <recommendedName>
        <fullName evidence="5">Archease domain-containing protein</fullName>
    </recommendedName>
</protein>
<evidence type="ECO:0000256" key="4">
    <source>
        <dbReference type="ARBA" id="ARBA00022837"/>
    </source>
</evidence>
<keyword evidence="3" id="KW-0479">Metal-binding</keyword>
<evidence type="ECO:0000313" key="7">
    <source>
        <dbReference type="Proteomes" id="UP000262325"/>
    </source>
</evidence>
<keyword evidence="2" id="KW-0819">tRNA processing</keyword>
<dbReference type="InterPro" id="IPR023572">
    <property type="entry name" value="Archease_dom"/>
</dbReference>
<name>A0A3D5QB20_FLESI</name>
<gene>
    <name evidence="6" type="ORF">DHM44_04205</name>
</gene>
<evidence type="ECO:0000256" key="2">
    <source>
        <dbReference type="ARBA" id="ARBA00022694"/>
    </source>
</evidence>
<dbReference type="Pfam" id="PF01951">
    <property type="entry name" value="Archease"/>
    <property type="match status" value="1"/>
</dbReference>
<reference evidence="6 7" key="1">
    <citation type="journal article" date="2018" name="Nat. Biotechnol.">
        <title>A standardized bacterial taxonomy based on genome phylogeny substantially revises the tree of life.</title>
        <authorList>
            <person name="Parks D.H."/>
            <person name="Chuvochina M."/>
            <person name="Waite D.W."/>
            <person name="Rinke C."/>
            <person name="Skarshewski A."/>
            <person name="Chaumeil P.A."/>
            <person name="Hugenholtz P."/>
        </authorList>
    </citation>
    <scope>NUCLEOTIDE SEQUENCE [LARGE SCALE GENOMIC DNA]</scope>
    <source>
        <strain evidence="6">UBA8672</strain>
    </source>
</reference>
<dbReference type="Gene3D" id="3.55.10.10">
    <property type="entry name" value="Archease domain"/>
    <property type="match status" value="1"/>
</dbReference>
<organism evidence="6 7">
    <name type="scientific">Flexistipes sinusarabici</name>
    <dbReference type="NCBI Taxonomy" id="2352"/>
    <lineage>
        <taxon>Bacteria</taxon>
        <taxon>Pseudomonadati</taxon>
        <taxon>Deferribacterota</taxon>
        <taxon>Deferribacteres</taxon>
        <taxon>Deferribacterales</taxon>
        <taxon>Flexistipitaceae</taxon>
        <taxon>Flexistipes</taxon>
    </lineage>
</organism>
<dbReference type="AlphaFoldDB" id="A0A3D5QB20"/>
<dbReference type="SUPFAM" id="SSF69819">
    <property type="entry name" value="MTH1598-like"/>
    <property type="match status" value="1"/>
</dbReference>
<dbReference type="EMBL" id="DPPF01000086">
    <property type="protein sequence ID" value="HCW92864.1"/>
    <property type="molecule type" value="Genomic_DNA"/>
</dbReference>
<accession>A0A3D5QB20</accession>
<dbReference type="GO" id="GO:0008033">
    <property type="term" value="P:tRNA processing"/>
    <property type="evidence" value="ECO:0007669"/>
    <property type="project" value="UniProtKB-KW"/>
</dbReference>
<evidence type="ECO:0000256" key="1">
    <source>
        <dbReference type="ARBA" id="ARBA00007963"/>
    </source>
</evidence>
<evidence type="ECO:0000313" key="6">
    <source>
        <dbReference type="EMBL" id="HCW92864.1"/>
    </source>
</evidence>